<feature type="region of interest" description="Disordered" evidence="1">
    <location>
        <begin position="103"/>
        <end position="129"/>
    </location>
</feature>
<feature type="region of interest" description="Disordered" evidence="1">
    <location>
        <begin position="313"/>
        <end position="371"/>
    </location>
</feature>
<dbReference type="Proteomes" id="UP001642540">
    <property type="component" value="Unassembled WGS sequence"/>
</dbReference>
<feature type="chain" id="PRO_5045949796" evidence="2">
    <location>
        <begin position="30"/>
        <end position="584"/>
    </location>
</feature>
<feature type="compositionally biased region" description="Low complexity" evidence="1">
    <location>
        <begin position="313"/>
        <end position="332"/>
    </location>
</feature>
<feature type="compositionally biased region" description="Low complexity" evidence="1">
    <location>
        <begin position="71"/>
        <end position="81"/>
    </location>
</feature>
<evidence type="ECO:0000313" key="4">
    <source>
        <dbReference type="Proteomes" id="UP001642540"/>
    </source>
</evidence>
<keyword evidence="4" id="KW-1185">Reference proteome</keyword>
<name>A0ABP1QE75_9HEXA</name>
<evidence type="ECO:0000256" key="2">
    <source>
        <dbReference type="SAM" id="SignalP"/>
    </source>
</evidence>
<evidence type="ECO:0000313" key="3">
    <source>
        <dbReference type="EMBL" id="CAL8099724.1"/>
    </source>
</evidence>
<keyword evidence="2" id="KW-0732">Signal</keyword>
<feature type="region of interest" description="Disordered" evidence="1">
    <location>
        <begin position="59"/>
        <end position="84"/>
    </location>
</feature>
<organism evidence="3 4">
    <name type="scientific">Orchesella dallaii</name>
    <dbReference type="NCBI Taxonomy" id="48710"/>
    <lineage>
        <taxon>Eukaryota</taxon>
        <taxon>Metazoa</taxon>
        <taxon>Ecdysozoa</taxon>
        <taxon>Arthropoda</taxon>
        <taxon>Hexapoda</taxon>
        <taxon>Collembola</taxon>
        <taxon>Entomobryomorpha</taxon>
        <taxon>Entomobryoidea</taxon>
        <taxon>Orchesellidae</taxon>
        <taxon>Orchesellinae</taxon>
        <taxon>Orchesella</taxon>
    </lineage>
</organism>
<evidence type="ECO:0000256" key="1">
    <source>
        <dbReference type="SAM" id="MobiDB-lite"/>
    </source>
</evidence>
<proteinExistence type="predicted"/>
<sequence length="584" mass="64598">MSALIQGLLMRVAMSIMMIALLQKHIVVCEHVSTSYLAEQEKLNPLSLETVIVLPNGKSTSASLTNRKESSSLSKSKYNSEYNEKPRDITSYRTVLTTSRVDWKDEKKHHMNQSNGKDANDRSNASDNDISIKPFQEELTFVVSTSRQASQTSYDSMKSGPVDYTIFDKHMNDPDFQLNPKNTILVLPLVQNSEFKHLSALCNKSGTGASNDANSRKDKERSTHPPPHGVNQGDGPDGHEASATDMNHKIKGRFRLTSYLLDFSWSDVTDVSGAYEKDQVERSKENEETTVWIASCPKNIICMEKQGQWFLSKSSNSSATSTPPPTGSTSRPHVQINTDYDKTSDKNFSSDSATMTNDFITKSPPTTKPTKRLVKVSKSEAFSLAYECHTIQKFRDTGESRVESGDESNVTTVLFTLDIFSAIKAWLSKHSNCQLEFSRSFVFSLKIDEIVDDDVMTLPLPSSHNGLQTSSATEFSELFSHNGKEHAVFSLEYTIDARCALPVSEACPVGKCSSADYIYKFRPECSPAKTGISSVGLTPSLNMTSAVELSLLYPWKLLAFLFFTIAIPLHSPSASLGILQQGGS</sequence>
<gene>
    <name evidence="3" type="ORF">ODALV1_LOCUS10322</name>
</gene>
<protein>
    <submittedName>
        <fullName evidence="3">Uncharacterized protein</fullName>
    </submittedName>
</protein>
<reference evidence="3 4" key="1">
    <citation type="submission" date="2024-08" db="EMBL/GenBank/DDBJ databases">
        <authorList>
            <person name="Cucini C."/>
            <person name="Frati F."/>
        </authorList>
    </citation>
    <scope>NUCLEOTIDE SEQUENCE [LARGE SCALE GENOMIC DNA]</scope>
</reference>
<comment type="caution">
    <text evidence="3">The sequence shown here is derived from an EMBL/GenBank/DDBJ whole genome shotgun (WGS) entry which is preliminary data.</text>
</comment>
<feature type="compositionally biased region" description="Polar residues" evidence="1">
    <location>
        <begin position="346"/>
        <end position="360"/>
    </location>
</feature>
<feature type="compositionally biased region" description="Basic and acidic residues" evidence="1">
    <location>
        <begin position="214"/>
        <end position="223"/>
    </location>
</feature>
<feature type="signal peptide" evidence="2">
    <location>
        <begin position="1"/>
        <end position="29"/>
    </location>
</feature>
<accession>A0ABP1QE75</accession>
<dbReference type="EMBL" id="CAXLJM020000032">
    <property type="protein sequence ID" value="CAL8099724.1"/>
    <property type="molecule type" value="Genomic_DNA"/>
</dbReference>
<feature type="region of interest" description="Disordered" evidence="1">
    <location>
        <begin position="205"/>
        <end position="244"/>
    </location>
</feature>